<dbReference type="InterPro" id="IPR045335">
    <property type="entry name" value="FtsQ_C_sf"/>
</dbReference>
<dbReference type="InterPro" id="IPR005548">
    <property type="entry name" value="Cell_div_FtsQ/DivIB_C"/>
</dbReference>
<keyword evidence="12" id="KW-1185">Reference proteome</keyword>
<proteinExistence type="inferred from homology"/>
<dbReference type="GO" id="GO:0005886">
    <property type="term" value="C:plasma membrane"/>
    <property type="evidence" value="ECO:0007669"/>
    <property type="project" value="UniProtKB-SubCell"/>
</dbReference>
<dbReference type="AlphaFoldDB" id="A0A370DS39"/>
<comment type="function">
    <text evidence="9">Essential cell division protein. May link together the upstream cell division proteins, which are predominantly cytoplasmic, with the downstream cell division proteins, which are predominantly periplasmic. May control correct divisome assembly.</text>
</comment>
<evidence type="ECO:0000313" key="11">
    <source>
        <dbReference type="EMBL" id="RDH87908.1"/>
    </source>
</evidence>
<dbReference type="InterPro" id="IPR034746">
    <property type="entry name" value="POTRA"/>
</dbReference>
<keyword evidence="2 9" id="KW-1003">Cell membrane</keyword>
<keyword evidence="6 9" id="KW-1133">Transmembrane helix</keyword>
<comment type="caution">
    <text evidence="11">The sequence shown here is derived from an EMBL/GenBank/DDBJ whole genome shotgun (WGS) entry which is preliminary data.</text>
</comment>
<dbReference type="GO" id="GO:0090529">
    <property type="term" value="P:cell septum assembly"/>
    <property type="evidence" value="ECO:0007669"/>
    <property type="project" value="InterPro"/>
</dbReference>
<dbReference type="Gene3D" id="3.40.50.11690">
    <property type="entry name" value="Cell division protein FtsQ/DivIB"/>
    <property type="match status" value="1"/>
</dbReference>
<dbReference type="InterPro" id="IPR026579">
    <property type="entry name" value="FtsQ"/>
</dbReference>
<sequence length="270" mass="30247">MKRQQKQAPLSRWKKGLVLLQVWGFALLLSVLGGVGAAWGVAQLQDPKVMPLRVIGIDGEISHLDPKLLKQTVVKAIRGSFFSVDLELIRTEVEGLPWVASASVRRVWPDTLRVDVVEQVALARWGKRALVNRQGEIFRPQRLPKQLELVTLEGPESSAAAISRDFLRFEVLLKTVELDLKHVLVDARQAWRLKTRRGLTLNLGRSDIASRLARFVRLYPGLGDGNEGQLEAVDLRYTNGFTARWKALPKQELSTDNPARQSGKNRIAGL</sequence>
<keyword evidence="3 9" id="KW-0997">Cell inner membrane</keyword>
<evidence type="ECO:0000256" key="2">
    <source>
        <dbReference type="ARBA" id="ARBA00022475"/>
    </source>
</evidence>
<evidence type="ECO:0000256" key="3">
    <source>
        <dbReference type="ARBA" id="ARBA00022519"/>
    </source>
</evidence>
<keyword evidence="4 9" id="KW-0132">Cell division</keyword>
<accession>A0A370DS39</accession>
<evidence type="ECO:0000256" key="8">
    <source>
        <dbReference type="ARBA" id="ARBA00023306"/>
    </source>
</evidence>
<dbReference type="Pfam" id="PF08478">
    <property type="entry name" value="POTRA_1"/>
    <property type="match status" value="1"/>
</dbReference>
<evidence type="ECO:0000256" key="5">
    <source>
        <dbReference type="ARBA" id="ARBA00022692"/>
    </source>
</evidence>
<comment type="similarity">
    <text evidence="9">Belongs to the FtsQ/DivIB family. FtsQ subfamily.</text>
</comment>
<reference evidence="11 12" key="1">
    <citation type="journal article" date="2018" name="ISME J.">
        <title>Endosymbiont genomes yield clues of tubeworm success.</title>
        <authorList>
            <person name="Li Y."/>
            <person name="Liles M.R."/>
            <person name="Halanych K.M."/>
        </authorList>
    </citation>
    <scope>NUCLEOTIDE SEQUENCE [LARGE SCALE GENOMIC DNA]</scope>
    <source>
        <strain evidence="11">A1462</strain>
    </source>
</reference>
<evidence type="ECO:0000256" key="9">
    <source>
        <dbReference type="HAMAP-Rule" id="MF_00911"/>
    </source>
</evidence>
<dbReference type="Pfam" id="PF03799">
    <property type="entry name" value="FtsQ_DivIB_C"/>
    <property type="match status" value="1"/>
</dbReference>
<comment type="subcellular location">
    <subcellularLocation>
        <location evidence="9">Cell inner membrane</location>
        <topology evidence="9">Single-pass type II membrane protein</topology>
    </subcellularLocation>
    <subcellularLocation>
        <location evidence="1">Membrane</location>
    </subcellularLocation>
    <text evidence="9">Localizes to the division septum.</text>
</comment>
<keyword evidence="8 9" id="KW-0131">Cell cycle</keyword>
<dbReference type="EMBL" id="QFXE01000005">
    <property type="protein sequence ID" value="RDH87908.1"/>
    <property type="molecule type" value="Genomic_DNA"/>
</dbReference>
<evidence type="ECO:0000256" key="4">
    <source>
        <dbReference type="ARBA" id="ARBA00022618"/>
    </source>
</evidence>
<dbReference type="GO" id="GO:0043093">
    <property type="term" value="P:FtsZ-dependent cytokinesis"/>
    <property type="evidence" value="ECO:0007669"/>
    <property type="project" value="UniProtKB-UniRule"/>
</dbReference>
<evidence type="ECO:0000256" key="1">
    <source>
        <dbReference type="ARBA" id="ARBA00004370"/>
    </source>
</evidence>
<name>A0A370DS39_9GAMM</name>
<feature type="domain" description="POTRA" evidence="10">
    <location>
        <begin position="50"/>
        <end position="119"/>
    </location>
</feature>
<dbReference type="PANTHER" id="PTHR35851">
    <property type="entry name" value="CELL DIVISION PROTEIN FTSQ"/>
    <property type="match status" value="1"/>
</dbReference>
<evidence type="ECO:0000259" key="10">
    <source>
        <dbReference type="PROSITE" id="PS51779"/>
    </source>
</evidence>
<protein>
    <recommendedName>
        <fullName evidence="9">Cell division protein FtsQ</fullName>
    </recommendedName>
</protein>
<organism evidence="11 12">
    <name type="scientific">endosymbiont of Escarpia spicata</name>
    <dbReference type="NCBI Taxonomy" id="2200908"/>
    <lineage>
        <taxon>Bacteria</taxon>
        <taxon>Pseudomonadati</taxon>
        <taxon>Pseudomonadota</taxon>
        <taxon>Gammaproteobacteria</taxon>
        <taxon>sulfur-oxidizing symbionts</taxon>
    </lineage>
</organism>
<dbReference type="HAMAP" id="MF_00911">
    <property type="entry name" value="FtsQ_subfam"/>
    <property type="match status" value="1"/>
</dbReference>
<comment type="subunit">
    <text evidence="9">Part of a complex composed of FtsB, FtsL and FtsQ.</text>
</comment>
<dbReference type="InterPro" id="IPR013685">
    <property type="entry name" value="POTRA_FtsQ_type"/>
</dbReference>
<gene>
    <name evidence="9" type="primary">ftsQ</name>
    <name evidence="11" type="ORF">DIZ78_05060</name>
</gene>
<dbReference type="GO" id="GO:0032153">
    <property type="term" value="C:cell division site"/>
    <property type="evidence" value="ECO:0007669"/>
    <property type="project" value="UniProtKB-UniRule"/>
</dbReference>
<keyword evidence="5 9" id="KW-0812">Transmembrane</keyword>
<dbReference type="PROSITE" id="PS51779">
    <property type="entry name" value="POTRA"/>
    <property type="match status" value="1"/>
</dbReference>
<evidence type="ECO:0000256" key="6">
    <source>
        <dbReference type="ARBA" id="ARBA00022989"/>
    </source>
</evidence>
<dbReference type="Gene3D" id="3.10.20.310">
    <property type="entry name" value="membrane protein fhac"/>
    <property type="match status" value="1"/>
</dbReference>
<dbReference type="Proteomes" id="UP000254771">
    <property type="component" value="Unassembled WGS sequence"/>
</dbReference>
<dbReference type="PANTHER" id="PTHR35851:SF1">
    <property type="entry name" value="CELL DIVISION PROTEIN FTSQ"/>
    <property type="match status" value="1"/>
</dbReference>
<keyword evidence="7 9" id="KW-0472">Membrane</keyword>
<evidence type="ECO:0000256" key="7">
    <source>
        <dbReference type="ARBA" id="ARBA00023136"/>
    </source>
</evidence>
<evidence type="ECO:0000313" key="12">
    <source>
        <dbReference type="Proteomes" id="UP000254771"/>
    </source>
</evidence>